<keyword evidence="11" id="KW-1185">Reference proteome</keyword>
<keyword evidence="2" id="KW-0444">Lipid biosynthesis</keyword>
<dbReference type="Gene3D" id="3.10.129.10">
    <property type="entry name" value="Hotdog Thioesterase"/>
    <property type="match status" value="1"/>
</dbReference>
<sequence length="254" mass="30364">MKEYKEEYIVDFRDVDRDYHIKLPQLLEVLGTVSTKHTDSLGIDPYYLQRRNMAWVLYDWRVEMEETKLYATSIKIRTFSVDRRGMYFIRYFGIYTSEGIRLGRGFSRWVVIDLEKRRITKVPKEILEVFKDGSKEETREQLWMMEVSERELPSPVRNLNEGRKLFDVRYYDVDVNRHVNNVKYVDWAIESLHGEGSFLSDFRIHGASIVYKKEKGPEGRVVAKYSLEGNRSYHEIFSEDGQLLTVLNFEWKKK</sequence>
<keyword evidence="6" id="KW-0443">Lipid metabolism</keyword>
<proteinExistence type="inferred from homology"/>
<dbReference type="Pfam" id="PF20791">
    <property type="entry name" value="Acyl-ACP_TE_C"/>
    <property type="match status" value="1"/>
</dbReference>
<dbReference type="InterPro" id="IPR002864">
    <property type="entry name" value="Acyl-ACP_thioesterase_NHD"/>
</dbReference>
<evidence type="ECO:0000256" key="1">
    <source>
        <dbReference type="ARBA" id="ARBA00006500"/>
    </source>
</evidence>
<keyword evidence="7" id="KW-0275">Fatty acid biosynthesis</keyword>
<organism evidence="10 11">
    <name type="scientific">Filifactor villosus</name>
    <dbReference type="NCBI Taxonomy" id="29374"/>
    <lineage>
        <taxon>Bacteria</taxon>
        <taxon>Bacillati</taxon>
        <taxon>Bacillota</taxon>
        <taxon>Clostridia</taxon>
        <taxon>Peptostreptococcales</taxon>
        <taxon>Filifactoraceae</taxon>
        <taxon>Filifactor</taxon>
    </lineage>
</organism>
<dbReference type="RefSeq" id="WP_379787744.1">
    <property type="nucleotide sequence ID" value="NZ_JBHSHL010000014.1"/>
</dbReference>
<reference evidence="11" key="1">
    <citation type="journal article" date="2019" name="Int. J. Syst. Evol. Microbiol.">
        <title>The Global Catalogue of Microorganisms (GCM) 10K type strain sequencing project: providing services to taxonomists for standard genome sequencing and annotation.</title>
        <authorList>
            <consortium name="The Broad Institute Genomics Platform"/>
            <consortium name="The Broad Institute Genome Sequencing Center for Infectious Disease"/>
            <person name="Wu L."/>
            <person name="Ma J."/>
        </authorList>
    </citation>
    <scope>NUCLEOTIDE SEQUENCE [LARGE SCALE GENOMIC DNA]</scope>
    <source>
        <strain evidence="11">CCUG 46385</strain>
    </source>
</reference>
<evidence type="ECO:0000259" key="8">
    <source>
        <dbReference type="Pfam" id="PF01643"/>
    </source>
</evidence>
<dbReference type="PANTHER" id="PTHR31727:SF6">
    <property type="entry name" value="OLEOYL-ACYL CARRIER PROTEIN THIOESTERASE 1, CHLOROPLASTIC"/>
    <property type="match status" value="1"/>
</dbReference>
<dbReference type="EMBL" id="JBHSHL010000014">
    <property type="protein sequence ID" value="MFC4804245.1"/>
    <property type="molecule type" value="Genomic_DNA"/>
</dbReference>
<evidence type="ECO:0000256" key="4">
    <source>
        <dbReference type="ARBA" id="ARBA00022832"/>
    </source>
</evidence>
<keyword evidence="4" id="KW-0276">Fatty acid metabolism</keyword>
<dbReference type="PANTHER" id="PTHR31727">
    <property type="entry name" value="OLEOYL-ACYL CARRIER PROTEIN THIOESTERASE 1, CHLOROPLASTIC"/>
    <property type="match status" value="1"/>
</dbReference>
<evidence type="ECO:0000256" key="7">
    <source>
        <dbReference type="ARBA" id="ARBA00023160"/>
    </source>
</evidence>
<comment type="caution">
    <text evidence="10">The sequence shown here is derived from an EMBL/GenBank/DDBJ whole genome shotgun (WGS) entry which is preliminary data.</text>
</comment>
<evidence type="ECO:0000256" key="6">
    <source>
        <dbReference type="ARBA" id="ARBA00023098"/>
    </source>
</evidence>
<keyword evidence="5" id="KW-0809">Transit peptide</keyword>
<evidence type="ECO:0000256" key="3">
    <source>
        <dbReference type="ARBA" id="ARBA00022801"/>
    </source>
</evidence>
<keyword evidence="3" id="KW-0378">Hydrolase</keyword>
<evidence type="ECO:0000313" key="10">
    <source>
        <dbReference type="EMBL" id="MFC4804245.1"/>
    </source>
</evidence>
<evidence type="ECO:0000313" key="11">
    <source>
        <dbReference type="Proteomes" id="UP001595916"/>
    </source>
</evidence>
<name>A0ABV9QIT7_9FIRM</name>
<dbReference type="InterPro" id="IPR029069">
    <property type="entry name" value="HotDog_dom_sf"/>
</dbReference>
<dbReference type="SUPFAM" id="SSF54637">
    <property type="entry name" value="Thioesterase/thiol ester dehydrase-isomerase"/>
    <property type="match status" value="2"/>
</dbReference>
<protein>
    <submittedName>
        <fullName evidence="10">Acyl-[acyl-carrier-protein] thioesterase</fullName>
    </submittedName>
</protein>
<dbReference type="InterPro" id="IPR049427">
    <property type="entry name" value="Acyl-ACP_TE_C"/>
</dbReference>
<feature type="domain" description="Acyl-ACP thioesterase-like C-terminal" evidence="9">
    <location>
        <begin position="163"/>
        <end position="253"/>
    </location>
</feature>
<dbReference type="InterPro" id="IPR045023">
    <property type="entry name" value="FATA/B"/>
</dbReference>
<evidence type="ECO:0000259" key="9">
    <source>
        <dbReference type="Pfam" id="PF20791"/>
    </source>
</evidence>
<feature type="domain" description="Acyl-ACP thioesterase N-terminal hotdog" evidence="8">
    <location>
        <begin position="2"/>
        <end position="129"/>
    </location>
</feature>
<accession>A0ABV9QIT7</accession>
<dbReference type="Proteomes" id="UP001595916">
    <property type="component" value="Unassembled WGS sequence"/>
</dbReference>
<comment type="similarity">
    <text evidence="1">Belongs to the acyl-ACP thioesterase family.</text>
</comment>
<dbReference type="Pfam" id="PF01643">
    <property type="entry name" value="Acyl-ACP_TE"/>
    <property type="match status" value="1"/>
</dbReference>
<gene>
    <name evidence="10" type="ORF">ACFO4R_04040</name>
</gene>
<evidence type="ECO:0000256" key="2">
    <source>
        <dbReference type="ARBA" id="ARBA00022516"/>
    </source>
</evidence>
<evidence type="ECO:0000256" key="5">
    <source>
        <dbReference type="ARBA" id="ARBA00022946"/>
    </source>
</evidence>